<gene>
    <name evidence="5 7" type="primary">hrcA</name>
    <name evidence="7" type="ORF">IFJ97_03995</name>
</gene>
<evidence type="ECO:0000313" key="8">
    <source>
        <dbReference type="Proteomes" id="UP000598633"/>
    </source>
</evidence>
<keyword evidence="4 5" id="KW-0804">Transcription</keyword>
<dbReference type="GO" id="GO:0045892">
    <property type="term" value="P:negative regulation of DNA-templated transcription"/>
    <property type="evidence" value="ECO:0007669"/>
    <property type="project" value="UniProtKB-UniRule"/>
</dbReference>
<dbReference type="Proteomes" id="UP000598633">
    <property type="component" value="Unassembled WGS sequence"/>
</dbReference>
<evidence type="ECO:0000313" key="7">
    <source>
        <dbReference type="EMBL" id="MBD3870502.1"/>
    </source>
</evidence>
<dbReference type="Pfam" id="PF01628">
    <property type="entry name" value="HrcA"/>
    <property type="match status" value="1"/>
</dbReference>
<evidence type="ECO:0000256" key="3">
    <source>
        <dbReference type="ARBA" id="ARBA00023016"/>
    </source>
</evidence>
<evidence type="ECO:0000256" key="2">
    <source>
        <dbReference type="ARBA" id="ARBA00023015"/>
    </source>
</evidence>
<keyword evidence="2 5" id="KW-0805">Transcription regulation</keyword>
<evidence type="ECO:0000256" key="5">
    <source>
        <dbReference type="HAMAP-Rule" id="MF_00081"/>
    </source>
</evidence>
<dbReference type="Gene3D" id="1.10.10.10">
    <property type="entry name" value="Winged helix-like DNA-binding domain superfamily/Winged helix DNA-binding domain"/>
    <property type="match status" value="1"/>
</dbReference>
<reference evidence="7 8" key="1">
    <citation type="submission" date="2020-08" db="EMBL/GenBank/DDBJ databases">
        <title>Acidobacteriota in marine sediments use diverse sulfur dissimilation pathways.</title>
        <authorList>
            <person name="Wasmund K."/>
        </authorList>
    </citation>
    <scope>NUCLEOTIDE SEQUENCE [LARGE SCALE GENOMIC DNA]</scope>
    <source>
        <strain evidence="7">MAG AM3-A</strain>
    </source>
</reference>
<dbReference type="AlphaFoldDB" id="A0A8J6Y5B9"/>
<evidence type="ECO:0000259" key="6">
    <source>
        <dbReference type="Pfam" id="PF01628"/>
    </source>
</evidence>
<dbReference type="PANTHER" id="PTHR34824:SF1">
    <property type="entry name" value="HEAT-INDUCIBLE TRANSCRIPTION REPRESSOR HRCA"/>
    <property type="match status" value="1"/>
</dbReference>
<dbReference type="InterPro" id="IPR036388">
    <property type="entry name" value="WH-like_DNA-bd_sf"/>
</dbReference>
<dbReference type="HAMAP" id="MF_00081">
    <property type="entry name" value="HrcA"/>
    <property type="match status" value="1"/>
</dbReference>
<dbReference type="Gene3D" id="3.30.450.40">
    <property type="match status" value="1"/>
</dbReference>
<accession>A0A8J6Y5B9</accession>
<comment type="function">
    <text evidence="5">Negative regulator of class I heat shock genes (grpE-dnaK-dnaJ and groELS operons). Prevents heat-shock induction of these operons.</text>
</comment>
<dbReference type="NCBIfam" id="TIGR00331">
    <property type="entry name" value="hrcA"/>
    <property type="match status" value="1"/>
</dbReference>
<dbReference type="SUPFAM" id="SSF55781">
    <property type="entry name" value="GAF domain-like"/>
    <property type="match status" value="1"/>
</dbReference>
<dbReference type="PANTHER" id="PTHR34824">
    <property type="entry name" value="HEAT-INDUCIBLE TRANSCRIPTION REPRESSOR HRCA"/>
    <property type="match status" value="1"/>
</dbReference>
<dbReference type="SUPFAM" id="SSF46785">
    <property type="entry name" value="Winged helix' DNA-binding domain"/>
    <property type="match status" value="1"/>
</dbReference>
<organism evidence="7 8">
    <name type="scientific">Candidatus Sulfomarinibacter kjeldsenii</name>
    <dbReference type="NCBI Taxonomy" id="2885994"/>
    <lineage>
        <taxon>Bacteria</taxon>
        <taxon>Pseudomonadati</taxon>
        <taxon>Acidobacteriota</taxon>
        <taxon>Thermoanaerobaculia</taxon>
        <taxon>Thermoanaerobaculales</taxon>
        <taxon>Candidatus Sulfomarinibacteraceae</taxon>
        <taxon>Candidatus Sulfomarinibacter</taxon>
    </lineage>
</organism>
<dbReference type="EMBL" id="JACXWA010000064">
    <property type="protein sequence ID" value="MBD3870502.1"/>
    <property type="molecule type" value="Genomic_DNA"/>
</dbReference>
<proteinExistence type="inferred from homology"/>
<sequence length="349" mass="38217">MELSRRALSVLCAVVELHIRSGDPVASKQVACHSGLGLSPATMRNVMAELEEGGYLCRAHSSAGRVPSDRGFRHYVDALPRSSGPTPTMKREIEERMAAMRRELFEDVEWVARLIAEATREAGVAVRPMGDGPVLEAISLVMLDNNRVLGVIVTDDGAVERRVLELDGDRTRERLQTLSNFLTGHLAGLSIREVESCIDALCPEEGLPGPEDIQVEAQEIARQLFSIDDRDVEVWVAGTDNLLATSDFVDIERVRSLLTTLQDRPRIANEFRKAFARGRTQILIGEESEATASGSLGMVATLYFRDSRRAGAVGVVGPSRMDYQRIVPVVEYVGDTLTQMLETPGASDA</sequence>
<dbReference type="PIRSF" id="PIRSF005485">
    <property type="entry name" value="HrcA"/>
    <property type="match status" value="1"/>
</dbReference>
<dbReference type="InterPro" id="IPR036390">
    <property type="entry name" value="WH_DNA-bd_sf"/>
</dbReference>
<evidence type="ECO:0000256" key="1">
    <source>
        <dbReference type="ARBA" id="ARBA00022491"/>
    </source>
</evidence>
<comment type="similarity">
    <text evidence="5">Belongs to the HrcA family.</text>
</comment>
<evidence type="ECO:0000256" key="4">
    <source>
        <dbReference type="ARBA" id="ARBA00023163"/>
    </source>
</evidence>
<dbReference type="GO" id="GO:0003677">
    <property type="term" value="F:DNA binding"/>
    <property type="evidence" value="ECO:0007669"/>
    <property type="project" value="InterPro"/>
</dbReference>
<keyword evidence="3 5" id="KW-0346">Stress response</keyword>
<dbReference type="InterPro" id="IPR029016">
    <property type="entry name" value="GAF-like_dom_sf"/>
</dbReference>
<dbReference type="InterPro" id="IPR002571">
    <property type="entry name" value="HrcA"/>
</dbReference>
<dbReference type="InterPro" id="IPR023120">
    <property type="entry name" value="WHTH_transcript_rep_HrcA_IDD"/>
</dbReference>
<comment type="caution">
    <text evidence="7">The sequence shown here is derived from an EMBL/GenBank/DDBJ whole genome shotgun (WGS) entry which is preliminary data.</text>
</comment>
<keyword evidence="1 5" id="KW-0678">Repressor</keyword>
<dbReference type="InterPro" id="IPR021153">
    <property type="entry name" value="HrcA_C"/>
</dbReference>
<dbReference type="Gene3D" id="3.30.390.60">
    <property type="entry name" value="Heat-inducible transcription repressor hrca homolog, domain 3"/>
    <property type="match status" value="1"/>
</dbReference>
<feature type="domain" description="Heat-inducible transcription repressor HrcA C-terminal" evidence="6">
    <location>
        <begin position="110"/>
        <end position="327"/>
    </location>
</feature>
<protein>
    <recommendedName>
        <fullName evidence="5">Heat-inducible transcription repressor HrcA</fullName>
    </recommendedName>
</protein>
<name>A0A8J6Y5B9_9BACT</name>